<feature type="transmembrane region" description="Helical" evidence="6">
    <location>
        <begin position="249"/>
        <end position="266"/>
    </location>
</feature>
<protein>
    <submittedName>
        <fullName evidence="8">Membrane protein</fullName>
    </submittedName>
    <submittedName>
        <fullName evidence="9">TerC family protein</fullName>
    </submittedName>
</protein>
<comment type="caution">
    <text evidence="7">The sequence shown here is derived from an EMBL/GenBank/DDBJ whole genome shotgun (WGS) entry which is preliminary data.</text>
</comment>
<comment type="subcellular location">
    <subcellularLocation>
        <location evidence="1">Membrane</location>
        <topology evidence="1">Multi-pass membrane protein</topology>
    </subcellularLocation>
</comment>
<evidence type="ECO:0000313" key="9">
    <source>
        <dbReference type="EMBL" id="MEI4463162.1"/>
    </source>
</evidence>
<sequence>MDWQLLLQYAWVVLVLIALEGLLSADNALVLAVMVKHLPGEQQKKALFYGLAGAFVLRFAALFAISFLVDIWQIQALGAAYLLIMGLRHIYKTVKARKLGENHGAENELDEEPKSEEPVSKGEFWRTVAKIEFADLAFAVDSILAAVALAVALPNWGSGEIGGLNTGHFIVILTGGLMGVVLMRFAARVFVKLLADRPGLETAAFAIVAWVGVKLAVLALEHPKYHASIEGTIFEALKLPEGFAHSTPWQAFFWTVMVGLALWGWFSSPKTKPNPDAEKKVDQNL</sequence>
<evidence type="ECO:0000313" key="12">
    <source>
        <dbReference type="Proteomes" id="UP001387110"/>
    </source>
</evidence>
<evidence type="ECO:0000313" key="7">
    <source>
        <dbReference type="EMBL" id="KSU48956.1"/>
    </source>
</evidence>
<evidence type="ECO:0000313" key="10">
    <source>
        <dbReference type="Proteomes" id="UP000053797"/>
    </source>
</evidence>
<dbReference type="OrthoDB" id="9806211at2"/>
<evidence type="ECO:0000256" key="1">
    <source>
        <dbReference type="ARBA" id="ARBA00004141"/>
    </source>
</evidence>
<dbReference type="PANTHER" id="PTHR30238">
    <property type="entry name" value="MEMBRANE BOUND PREDICTED REDOX MODULATOR"/>
    <property type="match status" value="1"/>
</dbReference>
<reference evidence="9 12" key="3">
    <citation type="submission" date="2023-12" db="EMBL/GenBank/DDBJ databases">
        <authorList>
            <person name="Easwaran N."/>
            <person name="Lazarus H.P.S."/>
        </authorList>
    </citation>
    <scope>NUCLEOTIDE SEQUENCE [LARGE SCALE GENOMIC DNA]</scope>
    <source>
        <strain evidence="9 12">VIT-2023</strain>
    </source>
</reference>
<dbReference type="Proteomes" id="UP000053797">
    <property type="component" value="Unassembled WGS sequence"/>
</dbReference>
<feature type="transmembrane region" description="Helical" evidence="6">
    <location>
        <begin position="46"/>
        <end position="65"/>
    </location>
</feature>
<evidence type="ECO:0000313" key="11">
    <source>
        <dbReference type="Proteomes" id="UP000072605"/>
    </source>
</evidence>
<dbReference type="InterPro" id="IPR005496">
    <property type="entry name" value="Integral_membrane_TerC"/>
</dbReference>
<keyword evidence="5 6" id="KW-0472">Membrane</keyword>
<evidence type="ECO:0000313" key="8">
    <source>
        <dbReference type="EMBL" id="KTR25411.1"/>
    </source>
</evidence>
<reference evidence="7 10" key="1">
    <citation type="journal article" date="2015" name="Int. J. Syst. Evol. Microbiol.">
        <title>Exiguobacterium enclense sp. nov., isolated from sediment.</title>
        <authorList>
            <person name="Dastager S.G."/>
            <person name="Mawlankar R."/>
            <person name="Sonalkar V.V."/>
            <person name="Thorat M.N."/>
            <person name="Mual P."/>
            <person name="Verma A."/>
            <person name="Krishnamurthi S."/>
            <person name="Tang S.K."/>
            <person name="Li W.J."/>
        </authorList>
    </citation>
    <scope>NUCLEOTIDE SEQUENCE [LARGE SCALE GENOMIC DNA]</scope>
    <source>
        <strain evidence="7 10">NIO-1109</strain>
    </source>
</reference>
<feature type="transmembrane region" description="Helical" evidence="6">
    <location>
        <begin position="6"/>
        <end position="34"/>
    </location>
</feature>
<dbReference type="Proteomes" id="UP001387110">
    <property type="component" value="Unassembled WGS sequence"/>
</dbReference>
<dbReference type="GO" id="GO:0016020">
    <property type="term" value="C:membrane"/>
    <property type="evidence" value="ECO:0007669"/>
    <property type="project" value="UniProtKB-SubCell"/>
</dbReference>
<dbReference type="EMBL" id="LNQL01000003">
    <property type="protein sequence ID" value="KSU48956.1"/>
    <property type="molecule type" value="Genomic_DNA"/>
</dbReference>
<evidence type="ECO:0000256" key="2">
    <source>
        <dbReference type="ARBA" id="ARBA00007511"/>
    </source>
</evidence>
<dbReference type="Proteomes" id="UP000072605">
    <property type="component" value="Unassembled WGS sequence"/>
</dbReference>
<evidence type="ECO:0000256" key="4">
    <source>
        <dbReference type="ARBA" id="ARBA00022989"/>
    </source>
</evidence>
<organism evidence="7 10">
    <name type="scientific">Exiguobacterium indicum</name>
    <dbReference type="NCBI Taxonomy" id="296995"/>
    <lineage>
        <taxon>Bacteria</taxon>
        <taxon>Bacillati</taxon>
        <taxon>Bacillota</taxon>
        <taxon>Bacilli</taxon>
        <taxon>Bacillales</taxon>
        <taxon>Bacillales Family XII. Incertae Sedis</taxon>
        <taxon>Exiguobacterium</taxon>
    </lineage>
</organism>
<keyword evidence="12" id="KW-1185">Reference proteome</keyword>
<dbReference type="PANTHER" id="PTHR30238:SF4">
    <property type="entry name" value="SLL1022 PROTEIN"/>
    <property type="match status" value="1"/>
</dbReference>
<evidence type="ECO:0000256" key="3">
    <source>
        <dbReference type="ARBA" id="ARBA00022692"/>
    </source>
</evidence>
<dbReference type="Pfam" id="PF03741">
    <property type="entry name" value="TerC"/>
    <property type="match status" value="1"/>
</dbReference>
<feature type="transmembrane region" description="Helical" evidence="6">
    <location>
        <begin position="199"/>
        <end position="220"/>
    </location>
</feature>
<dbReference type="RefSeq" id="WP_041255251.1">
    <property type="nucleotide sequence ID" value="NZ_FMYN01000003.1"/>
</dbReference>
<dbReference type="GeneID" id="90837698"/>
<dbReference type="EMBL" id="LDQV01000038">
    <property type="protein sequence ID" value="KTR25411.1"/>
    <property type="molecule type" value="Genomic_DNA"/>
</dbReference>
<proteinExistence type="inferred from homology"/>
<evidence type="ECO:0000256" key="5">
    <source>
        <dbReference type="ARBA" id="ARBA00023136"/>
    </source>
</evidence>
<reference evidence="8 11" key="2">
    <citation type="journal article" date="2016" name="Front. Microbiol.">
        <title>Genomic Resource of Rice Seed Associated Bacteria.</title>
        <authorList>
            <person name="Midha S."/>
            <person name="Bansal K."/>
            <person name="Sharma S."/>
            <person name="Kumar N."/>
            <person name="Patil P.P."/>
            <person name="Chaudhry V."/>
            <person name="Patil P.B."/>
        </authorList>
    </citation>
    <scope>NUCLEOTIDE SEQUENCE [LARGE SCALE GENOMIC DNA]</scope>
    <source>
        <strain evidence="8 11">RSA11</strain>
    </source>
</reference>
<dbReference type="NCBIfam" id="TIGR03716">
    <property type="entry name" value="R_switched_YkoY"/>
    <property type="match status" value="1"/>
</dbReference>
<dbReference type="AlphaFoldDB" id="A0A0V8GFA5"/>
<gene>
    <name evidence="7" type="ORF">AS033_10480</name>
    <name evidence="8" type="ORF">RSA11_15555</name>
    <name evidence="9" type="ORF">SZL87_12040</name>
</gene>
<dbReference type="EMBL" id="JBAWKY010000003">
    <property type="protein sequence ID" value="MEI4463162.1"/>
    <property type="molecule type" value="Genomic_DNA"/>
</dbReference>
<feature type="transmembrane region" description="Helical" evidence="6">
    <location>
        <begin position="168"/>
        <end position="187"/>
    </location>
</feature>
<keyword evidence="4 6" id="KW-1133">Transmembrane helix</keyword>
<comment type="similarity">
    <text evidence="2">Belongs to the TerC family.</text>
</comment>
<name>A0A0V8GFA5_9BACL</name>
<keyword evidence="3 6" id="KW-0812">Transmembrane</keyword>
<accession>A0A0V8GFA5</accession>
<feature type="transmembrane region" description="Helical" evidence="6">
    <location>
        <begin position="136"/>
        <end position="156"/>
    </location>
</feature>
<dbReference type="InterPro" id="IPR022493">
    <property type="entry name" value="CHP03716_TM_YkoY"/>
</dbReference>
<evidence type="ECO:0000256" key="6">
    <source>
        <dbReference type="SAM" id="Phobius"/>
    </source>
</evidence>
<feature type="transmembrane region" description="Helical" evidence="6">
    <location>
        <begin position="71"/>
        <end position="91"/>
    </location>
</feature>